<protein>
    <submittedName>
        <fullName evidence="1">Uncharacterized protein</fullName>
    </submittedName>
</protein>
<feature type="non-terminal residue" evidence="1">
    <location>
        <position position="154"/>
    </location>
</feature>
<dbReference type="AlphaFoldDB" id="A0AAV2HBS9"/>
<feature type="non-terminal residue" evidence="1">
    <location>
        <position position="1"/>
    </location>
</feature>
<organism evidence="1 2">
    <name type="scientific">Lymnaea stagnalis</name>
    <name type="common">Great pond snail</name>
    <name type="synonym">Helix stagnalis</name>
    <dbReference type="NCBI Taxonomy" id="6523"/>
    <lineage>
        <taxon>Eukaryota</taxon>
        <taxon>Metazoa</taxon>
        <taxon>Spiralia</taxon>
        <taxon>Lophotrochozoa</taxon>
        <taxon>Mollusca</taxon>
        <taxon>Gastropoda</taxon>
        <taxon>Heterobranchia</taxon>
        <taxon>Euthyneura</taxon>
        <taxon>Panpulmonata</taxon>
        <taxon>Hygrophila</taxon>
        <taxon>Lymnaeoidea</taxon>
        <taxon>Lymnaeidae</taxon>
        <taxon>Lymnaea</taxon>
    </lineage>
</organism>
<keyword evidence="2" id="KW-1185">Reference proteome</keyword>
<reference evidence="1 2" key="1">
    <citation type="submission" date="2024-04" db="EMBL/GenBank/DDBJ databases">
        <authorList>
            <consortium name="Genoscope - CEA"/>
            <person name="William W."/>
        </authorList>
    </citation>
    <scope>NUCLEOTIDE SEQUENCE [LARGE SCALE GENOMIC DNA]</scope>
</reference>
<proteinExistence type="predicted"/>
<accession>A0AAV2HBS9</accession>
<evidence type="ECO:0000313" key="2">
    <source>
        <dbReference type="Proteomes" id="UP001497497"/>
    </source>
</evidence>
<dbReference type="Proteomes" id="UP001497497">
    <property type="component" value="Unassembled WGS sequence"/>
</dbReference>
<gene>
    <name evidence="1" type="ORF">GSLYS_00005152001</name>
</gene>
<dbReference type="EMBL" id="CAXITT010000080">
    <property type="protein sequence ID" value="CAL1531027.1"/>
    <property type="molecule type" value="Genomic_DNA"/>
</dbReference>
<comment type="caution">
    <text evidence="1">The sequence shown here is derived from an EMBL/GenBank/DDBJ whole genome shotgun (WGS) entry which is preliminary data.</text>
</comment>
<sequence length="154" mass="17449">VAYYVRHAAELWSLPGRGIDTHLIAETPAAWSRHRLMARCGVLHHTISVDRPAEFTVGPFLEDSMEIESIEVAVRNYEDYHVIAGLTVVYRDHHTKVYMLTDSEGNDLPLKARCKVMLALDERIVQVCYAVTRPFFLHIGFITSFGNQFGPFGS</sequence>
<name>A0AAV2HBS9_LYMST</name>
<evidence type="ECO:0000313" key="1">
    <source>
        <dbReference type="EMBL" id="CAL1531027.1"/>
    </source>
</evidence>